<reference evidence="1" key="1">
    <citation type="submission" date="2020-06" db="EMBL/GenBank/DDBJ databases">
        <authorList>
            <person name="Li T."/>
            <person name="Hu X."/>
            <person name="Zhang T."/>
            <person name="Song X."/>
            <person name="Zhang H."/>
            <person name="Dai N."/>
            <person name="Sheng W."/>
            <person name="Hou X."/>
            <person name="Wei L."/>
        </authorList>
    </citation>
    <scope>NUCLEOTIDE SEQUENCE</scope>
    <source>
        <strain evidence="1">G01</strain>
        <tissue evidence="1">Leaf</tissue>
    </source>
</reference>
<comment type="caution">
    <text evidence="1">The sequence shown here is derived from an EMBL/GenBank/DDBJ whole genome shotgun (WGS) entry which is preliminary data.</text>
</comment>
<dbReference type="AlphaFoldDB" id="A0AAW2N7J9"/>
<accession>A0AAW2N7J9</accession>
<protein>
    <submittedName>
        <fullName evidence="1">Uncharacterized protein</fullName>
    </submittedName>
</protein>
<gene>
    <name evidence="1" type="ORF">Sangu_1432900</name>
</gene>
<proteinExistence type="predicted"/>
<name>A0AAW2N7J9_9LAMI</name>
<sequence length="49" mass="4694">MVAPTKDPTAGKETMASLAKIGAGACAGASETAVATATLMEAAARTTVV</sequence>
<dbReference type="EMBL" id="JACGWK010000008">
    <property type="protein sequence ID" value="KAL0339108.1"/>
    <property type="molecule type" value="Genomic_DNA"/>
</dbReference>
<reference evidence="1" key="2">
    <citation type="journal article" date="2024" name="Plant">
        <title>Genomic evolution and insights into agronomic trait innovations of Sesamum species.</title>
        <authorList>
            <person name="Miao H."/>
            <person name="Wang L."/>
            <person name="Qu L."/>
            <person name="Liu H."/>
            <person name="Sun Y."/>
            <person name="Le M."/>
            <person name="Wang Q."/>
            <person name="Wei S."/>
            <person name="Zheng Y."/>
            <person name="Lin W."/>
            <person name="Duan Y."/>
            <person name="Cao H."/>
            <person name="Xiong S."/>
            <person name="Wang X."/>
            <person name="Wei L."/>
            <person name="Li C."/>
            <person name="Ma Q."/>
            <person name="Ju M."/>
            <person name="Zhao R."/>
            <person name="Li G."/>
            <person name="Mu C."/>
            <person name="Tian Q."/>
            <person name="Mei H."/>
            <person name="Zhang T."/>
            <person name="Gao T."/>
            <person name="Zhang H."/>
        </authorList>
    </citation>
    <scope>NUCLEOTIDE SEQUENCE</scope>
    <source>
        <strain evidence="1">G01</strain>
    </source>
</reference>
<organism evidence="1">
    <name type="scientific">Sesamum angustifolium</name>
    <dbReference type="NCBI Taxonomy" id="2727405"/>
    <lineage>
        <taxon>Eukaryota</taxon>
        <taxon>Viridiplantae</taxon>
        <taxon>Streptophyta</taxon>
        <taxon>Embryophyta</taxon>
        <taxon>Tracheophyta</taxon>
        <taxon>Spermatophyta</taxon>
        <taxon>Magnoliopsida</taxon>
        <taxon>eudicotyledons</taxon>
        <taxon>Gunneridae</taxon>
        <taxon>Pentapetalae</taxon>
        <taxon>asterids</taxon>
        <taxon>lamiids</taxon>
        <taxon>Lamiales</taxon>
        <taxon>Pedaliaceae</taxon>
        <taxon>Sesamum</taxon>
    </lineage>
</organism>
<evidence type="ECO:0000313" key="1">
    <source>
        <dbReference type="EMBL" id="KAL0339108.1"/>
    </source>
</evidence>